<dbReference type="GO" id="GO:0016020">
    <property type="term" value="C:membrane"/>
    <property type="evidence" value="ECO:0007669"/>
    <property type="project" value="UniProtKB-SubCell"/>
</dbReference>
<keyword evidence="7" id="KW-0520">NAD</keyword>
<evidence type="ECO:0000256" key="1">
    <source>
        <dbReference type="ARBA" id="ARBA00004141"/>
    </source>
</evidence>
<evidence type="ECO:0000256" key="11">
    <source>
        <dbReference type="SAM" id="Phobius"/>
    </source>
</evidence>
<protein>
    <recommendedName>
        <fullName evidence="3">NADH-ubiquinone oxidoreductase chain 4L</fullName>
    </recommendedName>
    <alternativeName>
        <fullName evidence="9">NADH dehydrogenase subunit 4L</fullName>
    </alternativeName>
</protein>
<feature type="transmembrane region" description="Helical" evidence="11">
    <location>
        <begin position="64"/>
        <end position="89"/>
    </location>
</feature>
<evidence type="ECO:0000256" key="4">
    <source>
        <dbReference type="ARBA" id="ARBA00022692"/>
    </source>
</evidence>
<keyword evidence="4 11" id="KW-0812">Transmembrane</keyword>
<dbReference type="GO" id="GO:0008137">
    <property type="term" value="F:NADH dehydrogenase (ubiquinone) activity"/>
    <property type="evidence" value="ECO:0007669"/>
    <property type="project" value="UniProtKB-EC"/>
</dbReference>
<evidence type="ECO:0000256" key="9">
    <source>
        <dbReference type="ARBA" id="ARBA00031586"/>
    </source>
</evidence>
<name>A0A8K1KXW6_9MUSC</name>
<gene>
    <name evidence="12" type="primary">nad4l</name>
</gene>
<evidence type="ECO:0000313" key="12">
    <source>
        <dbReference type="EMBL" id="UDF83739.1"/>
    </source>
</evidence>
<evidence type="ECO:0000256" key="5">
    <source>
        <dbReference type="ARBA" id="ARBA00022967"/>
    </source>
</evidence>
<sequence>MFKLLKLMITGVLYFGVSLVFLLGLFSFVSYGKHLLTMMLILEYIVLSIYLFLYLFLLESFSELYFSVVFLTFSVCEGALGLSLLVSLVRSHGNDYFQSFTILQC</sequence>
<accession>A0A8K1KXW6</accession>
<dbReference type="Pfam" id="PF00420">
    <property type="entry name" value="Oxidored_q2"/>
    <property type="match status" value="1"/>
</dbReference>
<geneLocation type="mitochondrion" evidence="12"/>
<keyword evidence="5" id="KW-1278">Translocase</keyword>
<dbReference type="AlphaFoldDB" id="A0A8K1KXW6"/>
<comment type="similarity">
    <text evidence="2">Belongs to the complex I subunit 4L family.</text>
</comment>
<dbReference type="EMBL" id="MW042673">
    <property type="protein sequence ID" value="UDF83739.1"/>
    <property type="molecule type" value="Genomic_DNA"/>
</dbReference>
<dbReference type="Gene3D" id="1.10.287.3510">
    <property type="match status" value="1"/>
</dbReference>
<keyword evidence="12" id="KW-0496">Mitochondrion</keyword>
<proteinExistence type="inferred from homology"/>
<evidence type="ECO:0000256" key="7">
    <source>
        <dbReference type="ARBA" id="ARBA00023027"/>
    </source>
</evidence>
<evidence type="ECO:0000256" key="2">
    <source>
        <dbReference type="ARBA" id="ARBA00010519"/>
    </source>
</evidence>
<reference evidence="12" key="1">
    <citation type="journal article" date="2021" name="Zool. J. Linn. Soc.">
        <title>Middle Jurassic origin in India: a new look at evolution of Vermileonidae and time-scaled relationships of lower brachyceran flies.</title>
        <authorList>
            <person name="Wang L."/>
            <person name="Ding S."/>
            <person name="Cameron S.L."/>
            <person name="Li X."/>
            <person name="Liu Y."/>
            <person name="Yao G."/>
            <person name="Yang D."/>
        </authorList>
    </citation>
    <scope>NUCLEOTIDE SEQUENCE</scope>
</reference>
<dbReference type="InterPro" id="IPR039428">
    <property type="entry name" value="NUOK/Mnh_C1-like"/>
</dbReference>
<evidence type="ECO:0000256" key="6">
    <source>
        <dbReference type="ARBA" id="ARBA00022989"/>
    </source>
</evidence>
<keyword evidence="8 11" id="KW-0472">Membrane</keyword>
<comment type="catalytic activity">
    <reaction evidence="10">
        <text>a ubiquinone + NADH + 5 H(+)(in) = a ubiquinol + NAD(+) + 4 H(+)(out)</text>
        <dbReference type="Rhea" id="RHEA:29091"/>
        <dbReference type="Rhea" id="RHEA-COMP:9565"/>
        <dbReference type="Rhea" id="RHEA-COMP:9566"/>
        <dbReference type="ChEBI" id="CHEBI:15378"/>
        <dbReference type="ChEBI" id="CHEBI:16389"/>
        <dbReference type="ChEBI" id="CHEBI:17976"/>
        <dbReference type="ChEBI" id="CHEBI:57540"/>
        <dbReference type="ChEBI" id="CHEBI:57945"/>
        <dbReference type="EC" id="7.1.1.2"/>
    </reaction>
</comment>
<organism evidence="12">
    <name type="scientific">Mythicomyia sp</name>
    <dbReference type="NCBI Taxonomy" id="2885616"/>
    <lineage>
        <taxon>Eukaryota</taxon>
        <taxon>Metazoa</taxon>
        <taxon>Ecdysozoa</taxon>
        <taxon>Arthropoda</taxon>
        <taxon>Hexapoda</taxon>
        <taxon>Insecta</taxon>
        <taxon>Pterygota</taxon>
        <taxon>Neoptera</taxon>
        <taxon>Endopterygota</taxon>
        <taxon>Diptera</taxon>
        <taxon>Brachycera</taxon>
        <taxon>Muscomorpha</taxon>
        <taxon>Asiloidea</taxon>
        <taxon>Mythicomyiidae</taxon>
        <taxon>Mythicomyia</taxon>
    </lineage>
</organism>
<feature type="transmembrane region" description="Helical" evidence="11">
    <location>
        <begin position="7"/>
        <end position="29"/>
    </location>
</feature>
<keyword evidence="6 11" id="KW-1133">Transmembrane helix</keyword>
<evidence type="ECO:0000256" key="3">
    <source>
        <dbReference type="ARBA" id="ARBA00016612"/>
    </source>
</evidence>
<feature type="transmembrane region" description="Helical" evidence="11">
    <location>
        <begin position="35"/>
        <end position="57"/>
    </location>
</feature>
<comment type="subcellular location">
    <subcellularLocation>
        <location evidence="1">Membrane</location>
        <topology evidence="1">Multi-pass membrane protein</topology>
    </subcellularLocation>
</comment>
<evidence type="ECO:0000256" key="8">
    <source>
        <dbReference type="ARBA" id="ARBA00023136"/>
    </source>
</evidence>
<evidence type="ECO:0000256" key="10">
    <source>
        <dbReference type="ARBA" id="ARBA00049551"/>
    </source>
</evidence>